<dbReference type="InterPro" id="IPR004341">
    <property type="entry name" value="CAT_RNA-bd_dom"/>
</dbReference>
<accession>A0A2T4PR46</accession>
<dbReference type="AlphaFoldDB" id="A0A2T4PR46"/>
<dbReference type="EMBL" id="PZFK01000027">
    <property type="protein sequence ID" value="PTI28508.1"/>
    <property type="molecule type" value="Genomic_DNA"/>
</dbReference>
<sequence>MGKYIIEKTLNNNVLVANYYEKEVILVGKGISFGKKQGEEINTDLIEKVYLLESENDKNKYKQLLDGTNEQVFTIVLEVVNGIDKQLGGSVSEKTLISLTDHILFAIKRVKEGIHVHNPFLKETELLYPREYQIAEKAVKALNEKLNLQFIESEAGFIALHIHSAEVKHSLHDIHNIKEIIQKAIIIIEEGLEVNINKDSINYSRFVRHLHFAIQRVLADERIPDATNIEMLLKAQYPVCYNISVKIVKMMQTQLKKPVYQSELAYLTMHIQHFNNNL</sequence>
<keyword evidence="6" id="KW-1185">Reference proteome</keyword>
<evidence type="ECO:0000313" key="5">
    <source>
        <dbReference type="Proteomes" id="UP000241209"/>
    </source>
</evidence>
<dbReference type="RefSeq" id="WP_016912984.1">
    <property type="nucleotide sequence ID" value="NZ_BMDF01000002.1"/>
</dbReference>
<dbReference type="PANTHER" id="PTHR30185">
    <property type="entry name" value="CRYPTIC BETA-GLUCOSIDE BGL OPERON ANTITERMINATOR"/>
    <property type="match status" value="1"/>
</dbReference>
<evidence type="ECO:0000256" key="1">
    <source>
        <dbReference type="ARBA" id="ARBA00022737"/>
    </source>
</evidence>
<dbReference type="Gene3D" id="1.20.58.1950">
    <property type="match status" value="1"/>
</dbReference>
<dbReference type="NCBIfam" id="NF047357">
    <property type="entry name" value="antiterm_GlcT"/>
    <property type="match status" value="1"/>
</dbReference>
<keyword evidence="1" id="KW-0677">Repeat</keyword>
<dbReference type="STRING" id="1167632.GCA_000286335_02327"/>
<dbReference type="GO" id="GO:0003723">
    <property type="term" value="F:RNA binding"/>
    <property type="evidence" value="ECO:0007669"/>
    <property type="project" value="InterPro"/>
</dbReference>
<dbReference type="Proteomes" id="UP000627155">
    <property type="component" value="Chromosome"/>
</dbReference>
<dbReference type="Pfam" id="PF03123">
    <property type="entry name" value="CAT_RBD"/>
    <property type="match status" value="1"/>
</dbReference>
<dbReference type="Pfam" id="PF00874">
    <property type="entry name" value="PRD"/>
    <property type="match status" value="2"/>
</dbReference>
<gene>
    <name evidence="3" type="ORF">BU072_11265</name>
    <name evidence="4" type="ORF">I6J37_11885</name>
</gene>
<dbReference type="SUPFAM" id="SSF50151">
    <property type="entry name" value="SacY-like RNA-binding domain"/>
    <property type="match status" value="1"/>
</dbReference>
<protein>
    <submittedName>
        <fullName evidence="3">PRD domain-containing protein</fullName>
    </submittedName>
</protein>
<dbReference type="InterPro" id="IPR036634">
    <property type="entry name" value="PRD_sf"/>
</dbReference>
<evidence type="ECO:0000313" key="4">
    <source>
        <dbReference type="EMBL" id="QRO84861.1"/>
    </source>
</evidence>
<proteinExistence type="predicted"/>
<dbReference type="GO" id="GO:0006355">
    <property type="term" value="P:regulation of DNA-templated transcription"/>
    <property type="evidence" value="ECO:0007669"/>
    <property type="project" value="InterPro"/>
</dbReference>
<dbReference type="Gene3D" id="1.20.890.100">
    <property type="match status" value="1"/>
</dbReference>
<feature type="domain" description="PRD" evidence="2">
    <location>
        <begin position="173"/>
        <end position="278"/>
    </location>
</feature>
<dbReference type="Gene3D" id="1.10.1790.10">
    <property type="entry name" value="PRD domain"/>
    <property type="match status" value="1"/>
</dbReference>
<evidence type="ECO:0000259" key="2">
    <source>
        <dbReference type="PROSITE" id="PS51372"/>
    </source>
</evidence>
<dbReference type="GeneID" id="64116302"/>
<feature type="domain" description="PRD" evidence="2">
    <location>
        <begin position="67"/>
        <end position="172"/>
    </location>
</feature>
<dbReference type="EMBL" id="CP069486">
    <property type="protein sequence ID" value="QRO84861.1"/>
    <property type="molecule type" value="Genomic_DNA"/>
</dbReference>
<dbReference type="Gene3D" id="2.30.24.10">
    <property type="entry name" value="CAT RNA-binding domain"/>
    <property type="match status" value="1"/>
</dbReference>
<dbReference type="SUPFAM" id="SSF63520">
    <property type="entry name" value="PTS-regulatory domain, PRD"/>
    <property type="match status" value="2"/>
</dbReference>
<dbReference type="InterPro" id="IPR036650">
    <property type="entry name" value="CAT_RNA-bd_dom_sf"/>
</dbReference>
<name>A0A2T4PR46_9STAP</name>
<dbReference type="SMART" id="SM01061">
    <property type="entry name" value="CAT_RBD"/>
    <property type="match status" value="1"/>
</dbReference>
<reference evidence="3 5" key="1">
    <citation type="journal article" date="2016" name="Front. Microbiol.">
        <title>Comprehensive Phylogenetic Analysis of Bovine Non-aureus Staphylococci Species Based on Whole-Genome Sequencing.</title>
        <authorList>
            <person name="Naushad S."/>
            <person name="Barkema H.W."/>
            <person name="Luby C."/>
            <person name="Condas L.A."/>
            <person name="Nobrega D.B."/>
            <person name="Carson D.A."/>
            <person name="De Buck J."/>
        </authorList>
    </citation>
    <scope>NUCLEOTIDE SEQUENCE [LARGE SCALE GENOMIC DNA]</scope>
    <source>
        <strain evidence="3 5">SNUC 2204</strain>
    </source>
</reference>
<dbReference type="InterPro" id="IPR011608">
    <property type="entry name" value="PRD"/>
</dbReference>
<dbReference type="InterPro" id="IPR050661">
    <property type="entry name" value="BglG_antiterminators"/>
</dbReference>
<evidence type="ECO:0000313" key="3">
    <source>
        <dbReference type="EMBL" id="PTI28508.1"/>
    </source>
</evidence>
<dbReference type="Proteomes" id="UP000241209">
    <property type="component" value="Unassembled WGS sequence"/>
</dbReference>
<dbReference type="PANTHER" id="PTHR30185:SF16">
    <property type="entry name" value="PROTEIN GLCT"/>
    <property type="match status" value="1"/>
</dbReference>
<evidence type="ECO:0000313" key="6">
    <source>
        <dbReference type="Proteomes" id="UP000627155"/>
    </source>
</evidence>
<organism evidence="3 5">
    <name type="scientific">Mammaliicoccus vitulinus</name>
    <dbReference type="NCBI Taxonomy" id="71237"/>
    <lineage>
        <taxon>Bacteria</taxon>
        <taxon>Bacillati</taxon>
        <taxon>Bacillota</taxon>
        <taxon>Bacilli</taxon>
        <taxon>Bacillales</taxon>
        <taxon>Staphylococcaceae</taxon>
        <taxon>Mammaliicoccus</taxon>
    </lineage>
</organism>
<reference evidence="4 6" key="3">
    <citation type="submission" date="2021-02" db="EMBL/GenBank/DDBJ databases">
        <title>FDA dAtabase for Regulatory Grade micrObial Sequences (FDA-ARGOS): Supporting development and validation of Infectious Disease Dx tests.</title>
        <authorList>
            <person name="Sproer C."/>
            <person name="Gronow S."/>
            <person name="Severitt S."/>
            <person name="Schroder I."/>
            <person name="Tallon L."/>
            <person name="Sadzewicz L."/>
            <person name="Zhao X."/>
            <person name="Boylan J."/>
            <person name="Ott S."/>
            <person name="Bowen H."/>
            <person name="Vavikolanu K."/>
            <person name="Mehta A."/>
            <person name="Aluvathingal J."/>
            <person name="Nadendla S."/>
            <person name="Lowell S."/>
            <person name="Myers T."/>
            <person name="Yan Y."/>
            <person name="Sichtig H."/>
        </authorList>
    </citation>
    <scope>NUCLEOTIDE SEQUENCE [LARGE SCALE GENOMIC DNA]</scope>
    <source>
        <strain evidence="4 6">FDAARGOS_1207</strain>
    </source>
</reference>
<dbReference type="PROSITE" id="PS51372">
    <property type="entry name" value="PRD_2"/>
    <property type="match status" value="2"/>
</dbReference>
<reference evidence="3" key="2">
    <citation type="submission" date="2018-03" db="EMBL/GenBank/DDBJ databases">
        <authorList>
            <person name="Keele B.F."/>
        </authorList>
    </citation>
    <scope>NUCLEOTIDE SEQUENCE</scope>
    <source>
        <strain evidence="3">SNUC 2204</strain>
    </source>
</reference>